<gene>
    <name evidence="1" type="ORF">ILYODFUR_032048</name>
</gene>
<keyword evidence="2" id="KW-1185">Reference proteome</keyword>
<organism evidence="1 2">
    <name type="scientific">Ilyodon furcidens</name>
    <name type="common">goldbreast splitfin</name>
    <dbReference type="NCBI Taxonomy" id="33524"/>
    <lineage>
        <taxon>Eukaryota</taxon>
        <taxon>Metazoa</taxon>
        <taxon>Chordata</taxon>
        <taxon>Craniata</taxon>
        <taxon>Vertebrata</taxon>
        <taxon>Euteleostomi</taxon>
        <taxon>Actinopterygii</taxon>
        <taxon>Neopterygii</taxon>
        <taxon>Teleostei</taxon>
        <taxon>Neoteleostei</taxon>
        <taxon>Acanthomorphata</taxon>
        <taxon>Ovalentaria</taxon>
        <taxon>Atherinomorphae</taxon>
        <taxon>Cyprinodontiformes</taxon>
        <taxon>Goodeidae</taxon>
        <taxon>Ilyodon</taxon>
    </lineage>
</organism>
<proteinExistence type="predicted"/>
<protein>
    <submittedName>
        <fullName evidence="1">Uncharacterized protein</fullName>
    </submittedName>
</protein>
<sequence>MPKLLDIYSQKLMQTDATAVFFFYLYCGENHHYPTGTVNVVGKKTNVYSYPQAKSPNTHTHTHTHKQNCTHPNVHFPLPKQSNTDCCTCTCMRMSNTLTLRRLRPDS</sequence>
<comment type="caution">
    <text evidence="1">The sequence shown here is derived from an EMBL/GenBank/DDBJ whole genome shotgun (WGS) entry which is preliminary data.</text>
</comment>
<evidence type="ECO:0000313" key="1">
    <source>
        <dbReference type="EMBL" id="MEQ2238321.1"/>
    </source>
</evidence>
<accession>A0ABV0TZV3</accession>
<evidence type="ECO:0000313" key="2">
    <source>
        <dbReference type="Proteomes" id="UP001482620"/>
    </source>
</evidence>
<reference evidence="1 2" key="1">
    <citation type="submission" date="2021-06" db="EMBL/GenBank/DDBJ databases">
        <authorList>
            <person name="Palmer J.M."/>
        </authorList>
    </citation>
    <scope>NUCLEOTIDE SEQUENCE [LARGE SCALE GENOMIC DNA]</scope>
    <source>
        <strain evidence="2">if_2019</strain>
        <tissue evidence="1">Muscle</tissue>
    </source>
</reference>
<dbReference type="EMBL" id="JAHRIQ010051447">
    <property type="protein sequence ID" value="MEQ2238321.1"/>
    <property type="molecule type" value="Genomic_DNA"/>
</dbReference>
<dbReference type="Proteomes" id="UP001482620">
    <property type="component" value="Unassembled WGS sequence"/>
</dbReference>
<name>A0ABV0TZV3_9TELE</name>